<sequence>MYYFILLLPLPLMILIGYYLNRRKLYKRSGNFYLVTFLEGLGSYLVIVALLLEGFIVNPVLKVVILLVGLFLIAYSMNNINENNPEWELQLETMKNSIVIFSSTVLLFFITLTIFRFQAFYLQVLFSLLIVVIFNIISIYLKRWVEKTWDKLSYNLSMFVSFTSWYLYAAIVLIFMLIIVFNFPRVAVNQSLNLGNSNAYFGVIDGSTDLVNRYESELLIDLDVEMRMDNGAYINRKDEYVFIFIRDELLVYDLKKDELTYSGAYQSNINGMEIDSINQEVNEIKYQTYCGEDDLQCLEYIYPFEYGDVEYKYKNQILKIENLSYNHSDTAIFTDDIIHLFSHEEIDSRVDLSKDRPFIGFNDSNALVSDIDFYDGGISYLQLEIDEELLNIKVYDVLERKVDLVLPFYSHYRFGILVFVFIMAFIPISNFDRYRHEFH</sequence>
<keyword evidence="1" id="KW-0472">Membrane</keyword>
<feature type="transmembrane region" description="Helical" evidence="1">
    <location>
        <begin position="98"/>
        <end position="115"/>
    </location>
</feature>
<keyword evidence="1" id="KW-1133">Transmembrane helix</keyword>
<protein>
    <submittedName>
        <fullName evidence="2">Uncharacterized protein</fullName>
    </submittedName>
</protein>
<dbReference type="RefSeq" id="WP_312031592.1">
    <property type="nucleotide sequence ID" value="NZ_CP051151.1"/>
</dbReference>
<feature type="transmembrane region" description="Helical" evidence="1">
    <location>
        <begin position="412"/>
        <end position="431"/>
    </location>
</feature>
<feature type="transmembrane region" description="Helical" evidence="1">
    <location>
        <begin position="162"/>
        <end position="183"/>
    </location>
</feature>
<name>A0A7L6N873_9MOLU</name>
<accession>A0A7L6N873</accession>
<dbReference type="Proteomes" id="UP000512167">
    <property type="component" value="Chromosome"/>
</dbReference>
<organism evidence="2 3">
    <name type="scientific">Hujiaoplasma nucleasis</name>
    <dbReference type="NCBI Taxonomy" id="2725268"/>
    <lineage>
        <taxon>Bacteria</taxon>
        <taxon>Bacillati</taxon>
        <taxon>Mycoplasmatota</taxon>
        <taxon>Mollicutes</taxon>
        <taxon>Candidatus Izemoplasmatales</taxon>
        <taxon>Hujiaoplasmataceae</taxon>
        <taxon>Hujiaoplasma</taxon>
    </lineage>
</organism>
<feature type="transmembrane region" description="Helical" evidence="1">
    <location>
        <begin position="33"/>
        <end position="52"/>
    </location>
</feature>
<dbReference type="AlphaFoldDB" id="A0A7L6N873"/>
<gene>
    <name evidence="2" type="ORF">HF295_07720</name>
</gene>
<keyword evidence="1" id="KW-0812">Transmembrane</keyword>
<feature type="transmembrane region" description="Helical" evidence="1">
    <location>
        <begin position="121"/>
        <end position="141"/>
    </location>
</feature>
<feature type="transmembrane region" description="Helical" evidence="1">
    <location>
        <begin position="58"/>
        <end position="77"/>
    </location>
</feature>
<evidence type="ECO:0000256" key="1">
    <source>
        <dbReference type="SAM" id="Phobius"/>
    </source>
</evidence>
<reference evidence="2 3" key="1">
    <citation type="submission" date="2020-04" db="EMBL/GenBank/DDBJ databases">
        <authorList>
            <person name="Zheng R.K."/>
            <person name="Sun C.M."/>
        </authorList>
    </citation>
    <scope>NUCLEOTIDE SEQUENCE [LARGE SCALE GENOMIC DNA]</scope>
    <source>
        <strain evidence="3">zrk29</strain>
    </source>
</reference>
<proteinExistence type="predicted"/>
<keyword evidence="3" id="KW-1185">Reference proteome</keyword>
<feature type="transmembrane region" description="Helical" evidence="1">
    <location>
        <begin position="6"/>
        <end position="21"/>
    </location>
</feature>
<dbReference type="KEGG" id="tbk:HF295_07720"/>
<evidence type="ECO:0000313" key="2">
    <source>
        <dbReference type="EMBL" id="QLY40744.1"/>
    </source>
</evidence>
<dbReference type="EMBL" id="CP051151">
    <property type="protein sequence ID" value="QLY40744.1"/>
    <property type="molecule type" value="Genomic_DNA"/>
</dbReference>
<evidence type="ECO:0000313" key="3">
    <source>
        <dbReference type="Proteomes" id="UP000512167"/>
    </source>
</evidence>